<comment type="caution">
    <text evidence="2">The sequence shown here is derived from an EMBL/GenBank/DDBJ whole genome shotgun (WGS) entry which is preliminary data.</text>
</comment>
<feature type="compositionally biased region" description="Low complexity" evidence="1">
    <location>
        <begin position="34"/>
        <end position="50"/>
    </location>
</feature>
<evidence type="ECO:0000256" key="1">
    <source>
        <dbReference type="SAM" id="MobiDB-lite"/>
    </source>
</evidence>
<protein>
    <recommendedName>
        <fullName evidence="4">Gfo/Idh/MocA-like oxidoreductase C-terminal domain-containing protein</fullName>
    </recommendedName>
</protein>
<sequence>MSSYYGSSSFHASVWQGQYEDKDEPSYDYTDSDTGTISPTHSTSSSGSDSSATATLTIVQFSQPFPGLHWGILLTRRFGAWKGDLGGPCYDVWYDADTGIWEKKVKRVDFATDTSLVWDNNRRAESYIGQREIGFVEDVDAFERVIDDTPVPVGMGHDANCQVWVRDVVKRAVRRGLVDEDALIELESVPNY</sequence>
<dbReference type="Proteomes" id="UP001595075">
    <property type="component" value="Unassembled WGS sequence"/>
</dbReference>
<gene>
    <name evidence="2" type="ORF">VTL71DRAFT_9318</name>
</gene>
<accession>A0ABR4BTI4</accession>
<evidence type="ECO:0000313" key="3">
    <source>
        <dbReference type="Proteomes" id="UP001595075"/>
    </source>
</evidence>
<organism evidence="2 3">
    <name type="scientific">Oculimacula yallundae</name>
    <dbReference type="NCBI Taxonomy" id="86028"/>
    <lineage>
        <taxon>Eukaryota</taxon>
        <taxon>Fungi</taxon>
        <taxon>Dikarya</taxon>
        <taxon>Ascomycota</taxon>
        <taxon>Pezizomycotina</taxon>
        <taxon>Leotiomycetes</taxon>
        <taxon>Helotiales</taxon>
        <taxon>Ploettnerulaceae</taxon>
        <taxon>Oculimacula</taxon>
    </lineage>
</organism>
<keyword evidence="3" id="KW-1185">Reference proteome</keyword>
<proteinExistence type="predicted"/>
<dbReference type="EMBL" id="JAZHXI010000021">
    <property type="protein sequence ID" value="KAL2060677.1"/>
    <property type="molecule type" value="Genomic_DNA"/>
</dbReference>
<evidence type="ECO:0000313" key="2">
    <source>
        <dbReference type="EMBL" id="KAL2060677.1"/>
    </source>
</evidence>
<name>A0ABR4BTI4_9HELO</name>
<reference evidence="2 3" key="1">
    <citation type="journal article" date="2024" name="Commun. Biol.">
        <title>Comparative genomic analysis of thermophilic fungi reveals convergent evolutionary adaptations and gene losses.</title>
        <authorList>
            <person name="Steindorff A.S."/>
            <person name="Aguilar-Pontes M.V."/>
            <person name="Robinson A.J."/>
            <person name="Andreopoulos B."/>
            <person name="LaButti K."/>
            <person name="Kuo A."/>
            <person name="Mondo S."/>
            <person name="Riley R."/>
            <person name="Otillar R."/>
            <person name="Haridas S."/>
            <person name="Lipzen A."/>
            <person name="Grimwood J."/>
            <person name="Schmutz J."/>
            <person name="Clum A."/>
            <person name="Reid I.D."/>
            <person name="Moisan M.C."/>
            <person name="Butler G."/>
            <person name="Nguyen T.T.M."/>
            <person name="Dewar K."/>
            <person name="Conant G."/>
            <person name="Drula E."/>
            <person name="Henrissat B."/>
            <person name="Hansel C."/>
            <person name="Singer S."/>
            <person name="Hutchinson M.I."/>
            <person name="de Vries R.P."/>
            <person name="Natvig D.O."/>
            <person name="Powell A.J."/>
            <person name="Tsang A."/>
            <person name="Grigoriev I.V."/>
        </authorList>
    </citation>
    <scope>NUCLEOTIDE SEQUENCE [LARGE SCALE GENOMIC DNA]</scope>
    <source>
        <strain evidence="2 3">CBS 494.80</strain>
    </source>
</reference>
<feature type="region of interest" description="Disordered" evidence="1">
    <location>
        <begin position="21"/>
        <end position="50"/>
    </location>
</feature>
<evidence type="ECO:0008006" key="4">
    <source>
        <dbReference type="Google" id="ProtNLM"/>
    </source>
</evidence>